<dbReference type="InterPro" id="IPR013783">
    <property type="entry name" value="Ig-like_fold"/>
</dbReference>
<keyword evidence="5" id="KW-1185">Reference proteome</keyword>
<evidence type="ECO:0000256" key="2">
    <source>
        <dbReference type="SAM" id="SignalP"/>
    </source>
</evidence>
<dbReference type="InterPro" id="IPR003961">
    <property type="entry name" value="FN3_dom"/>
</dbReference>
<dbReference type="InterPro" id="IPR036116">
    <property type="entry name" value="FN3_sf"/>
</dbReference>
<dbReference type="STRING" id="153721.MYP_4055"/>
<dbReference type="Gene3D" id="2.60.40.10">
    <property type="entry name" value="Immunoglobulins"/>
    <property type="match status" value="1"/>
</dbReference>
<feature type="domain" description="Fibronectin type-III" evidence="3">
    <location>
        <begin position="291"/>
        <end position="377"/>
    </location>
</feature>
<keyword evidence="2" id="KW-0732">Signal</keyword>
<accession>A0A098LIQ6</accession>
<evidence type="ECO:0000313" key="5">
    <source>
        <dbReference type="Proteomes" id="UP000030185"/>
    </source>
</evidence>
<dbReference type="CDD" id="cd00063">
    <property type="entry name" value="FN3"/>
    <property type="match status" value="1"/>
</dbReference>
<proteinExistence type="predicted"/>
<organism evidence="4 5">
    <name type="scientific">Sporocytophaga myxococcoides</name>
    <dbReference type="NCBI Taxonomy" id="153721"/>
    <lineage>
        <taxon>Bacteria</taxon>
        <taxon>Pseudomonadati</taxon>
        <taxon>Bacteroidota</taxon>
        <taxon>Cytophagia</taxon>
        <taxon>Cytophagales</taxon>
        <taxon>Cytophagaceae</taxon>
        <taxon>Sporocytophaga</taxon>
    </lineage>
</organism>
<evidence type="ECO:0000259" key="3">
    <source>
        <dbReference type="PROSITE" id="PS50853"/>
    </source>
</evidence>
<dbReference type="PROSITE" id="PS50853">
    <property type="entry name" value="FN3"/>
    <property type="match status" value="1"/>
</dbReference>
<evidence type="ECO:0000256" key="1">
    <source>
        <dbReference type="SAM" id="MobiDB-lite"/>
    </source>
</evidence>
<dbReference type="EMBL" id="BBLT01000009">
    <property type="protein sequence ID" value="GAL86825.1"/>
    <property type="molecule type" value="Genomic_DNA"/>
</dbReference>
<dbReference type="RefSeq" id="WP_045467302.1">
    <property type="nucleotide sequence ID" value="NZ_BBLT01000009.1"/>
</dbReference>
<feature type="chain" id="PRO_5001945159" description="Fibronectin type-III domain-containing protein" evidence="2">
    <location>
        <begin position="24"/>
        <end position="729"/>
    </location>
</feature>
<comment type="caution">
    <text evidence="4">The sequence shown here is derived from an EMBL/GenBank/DDBJ whole genome shotgun (WGS) entry which is preliminary data.</text>
</comment>
<feature type="signal peptide" evidence="2">
    <location>
        <begin position="1"/>
        <end position="23"/>
    </location>
</feature>
<evidence type="ECO:0000313" key="4">
    <source>
        <dbReference type="EMBL" id="GAL86825.1"/>
    </source>
</evidence>
<dbReference type="OrthoDB" id="1521695at2"/>
<feature type="region of interest" description="Disordered" evidence="1">
    <location>
        <begin position="478"/>
        <end position="511"/>
    </location>
</feature>
<dbReference type="SUPFAM" id="SSF49265">
    <property type="entry name" value="Fibronectin type III"/>
    <property type="match status" value="1"/>
</dbReference>
<dbReference type="eggNOG" id="COG3179">
    <property type="taxonomic scope" value="Bacteria"/>
</dbReference>
<dbReference type="Proteomes" id="UP000030185">
    <property type="component" value="Unassembled WGS sequence"/>
</dbReference>
<reference evidence="4 5" key="1">
    <citation type="submission" date="2014-09" db="EMBL/GenBank/DDBJ databases">
        <title>Sporocytophaga myxococcoides PG-01 genome sequencing.</title>
        <authorList>
            <person name="Liu L."/>
            <person name="Gao P.J."/>
            <person name="Chen G.J."/>
            <person name="Wang L.S."/>
        </authorList>
    </citation>
    <scope>NUCLEOTIDE SEQUENCE [LARGE SCALE GENOMIC DNA]</scope>
    <source>
        <strain evidence="4 5">PG-01</strain>
    </source>
</reference>
<dbReference type="AlphaFoldDB" id="A0A098LIQ6"/>
<gene>
    <name evidence="4" type="ORF">MYP_4055</name>
</gene>
<feature type="compositionally biased region" description="Basic and acidic residues" evidence="1">
    <location>
        <begin position="480"/>
        <end position="495"/>
    </location>
</feature>
<name>A0A098LIQ6_9BACT</name>
<sequence>MKRFLRFYFIAFLIIATGKNVFAQTYPVTVNSQLIPPYSLYLSDYANPENEKLFVSLLFNDANISTYNVKLQLTIEGVGIKIQSKPDGYYPAIALTSGMMERLSGADLAPYFDPNNLIFQGITKEQYQKNASLPEGIYKFSIQVFDYERNKLISNKSISQAWIVLNDPPRIVTPTCQSLIKVLYPQNIVFQWLPMHLTSPNASFTTEYHFRLVQIMPIGRNPNDAMLSSPPIFEAVTDNSTLYYGISETQLIPGQQYAWRVQAKDKGGKDLFKNNGYSEVCMFTYGDPCKPPVNIKAEVQSPQTAKINWDQMFGPQSFIVRYREKGTSTWYKNEAFQNSSDIKGLTANKQYEYQIQSACDPIESEFSPIDTFSTKVTSTFQDCGVSVNKPTVDNTTNLELLFPNDVLLVDGFQVRVTSANGTNGIFSGTGVAYIPFLNTYILTAFNSISVNKKYEVYKGKIVSVKANIDKYRSMAPTPPLKKDICQETPDNKVTENKNSGKNNKANEKASPSAKSDSVFVIILNGNIQVKEGDTITVNGKQVIVTKDTQIKEGDTVVANGKTINVNSVQSKNVATSPSVPQEFKLILQEILVAIREEKYDSLVKLKKVFLSNLNQFKKLNENTVIEFGTGNKATLDYDTSSAKSFKPLRVKSNSTLSSEQNEFIKQRKLLLSLYGTIAAANEILRKENIEAFSADAYESVKNKDKPSDKELKKIIEPLIIKYKEENFNK</sequence>
<protein>
    <recommendedName>
        <fullName evidence="3">Fibronectin type-III domain-containing protein</fullName>
    </recommendedName>
</protein>